<evidence type="ECO:0000259" key="6">
    <source>
        <dbReference type="PROSITE" id="PS51462"/>
    </source>
</evidence>
<evidence type="ECO:0000256" key="4">
    <source>
        <dbReference type="ARBA" id="ARBA00022842"/>
    </source>
</evidence>
<dbReference type="SUPFAM" id="SSF55811">
    <property type="entry name" value="Nudix"/>
    <property type="match status" value="1"/>
</dbReference>
<dbReference type="GO" id="GO:0016787">
    <property type="term" value="F:hydrolase activity"/>
    <property type="evidence" value="ECO:0007669"/>
    <property type="project" value="UniProtKB-KW"/>
</dbReference>
<protein>
    <submittedName>
        <fullName evidence="7">Putative hydrolase</fullName>
    </submittedName>
</protein>
<dbReference type="InterPro" id="IPR015797">
    <property type="entry name" value="NUDIX_hydrolase-like_dom_sf"/>
</dbReference>
<organism evidence="7 8">
    <name type="scientific">Kineosphaera limosa NBRC 100340</name>
    <dbReference type="NCBI Taxonomy" id="1184609"/>
    <lineage>
        <taxon>Bacteria</taxon>
        <taxon>Bacillati</taxon>
        <taxon>Actinomycetota</taxon>
        <taxon>Actinomycetes</taxon>
        <taxon>Micrococcales</taxon>
        <taxon>Dermatophilaceae</taxon>
        <taxon>Kineosphaera</taxon>
    </lineage>
</organism>
<feature type="domain" description="Nudix hydrolase" evidence="6">
    <location>
        <begin position="26"/>
        <end position="159"/>
    </location>
</feature>
<name>K6WE87_9MICO</name>
<comment type="cofactor">
    <cofactor evidence="1">
        <name>Mg(2+)</name>
        <dbReference type="ChEBI" id="CHEBI:18420"/>
    </cofactor>
</comment>
<dbReference type="eggNOG" id="COG1051">
    <property type="taxonomic scope" value="Bacteria"/>
</dbReference>
<dbReference type="Proteomes" id="UP000008366">
    <property type="component" value="Unassembled WGS sequence"/>
</dbReference>
<evidence type="ECO:0000256" key="2">
    <source>
        <dbReference type="ARBA" id="ARBA00005582"/>
    </source>
</evidence>
<dbReference type="PANTHER" id="PTHR43222">
    <property type="entry name" value="NUDIX HYDROLASE 23"/>
    <property type="match status" value="1"/>
</dbReference>
<dbReference type="Gene3D" id="3.90.79.10">
    <property type="entry name" value="Nucleoside Triphosphate Pyrophosphohydrolase"/>
    <property type="match status" value="1"/>
</dbReference>
<sequence>MAEPLAVDSEGNELLRWSAASTDRLPLVDTVVPMPLSLMVATRGTQVLIVYNRRRGCWELPGGMIEPGEGARHAAEREFLEETGQPCRNVHPAGVATFRLRPDHRLEHAAVFRGEVHNPVPFEPTEEIEQIAWWPGSPLRGMAELDAFIARAVAMRVEAS</sequence>
<comment type="caution">
    <text evidence="7">The sequence shown here is derived from an EMBL/GenBank/DDBJ whole genome shotgun (WGS) entry which is preliminary data.</text>
</comment>
<gene>
    <name evidence="7" type="ORF">KILIM_075_00340</name>
</gene>
<evidence type="ECO:0000256" key="1">
    <source>
        <dbReference type="ARBA" id="ARBA00001946"/>
    </source>
</evidence>
<dbReference type="PROSITE" id="PS51462">
    <property type="entry name" value="NUDIX"/>
    <property type="match status" value="1"/>
</dbReference>
<comment type="similarity">
    <text evidence="2 5">Belongs to the Nudix hydrolase family.</text>
</comment>
<dbReference type="PRINTS" id="PR00502">
    <property type="entry name" value="NUDIXFAMILY"/>
</dbReference>
<evidence type="ECO:0000313" key="7">
    <source>
        <dbReference type="EMBL" id="GAB97615.1"/>
    </source>
</evidence>
<dbReference type="Pfam" id="PF00293">
    <property type="entry name" value="NUDIX"/>
    <property type="match status" value="1"/>
</dbReference>
<evidence type="ECO:0000256" key="5">
    <source>
        <dbReference type="RuleBase" id="RU003476"/>
    </source>
</evidence>
<keyword evidence="3 5" id="KW-0378">Hydrolase</keyword>
<dbReference type="AlphaFoldDB" id="K6WE87"/>
<dbReference type="PROSITE" id="PS00893">
    <property type="entry name" value="NUDIX_BOX"/>
    <property type="match status" value="1"/>
</dbReference>
<reference evidence="7 8" key="1">
    <citation type="submission" date="2012-08" db="EMBL/GenBank/DDBJ databases">
        <title>Whole genome shotgun sequence of Kineosphaera limosa NBRC 100340.</title>
        <authorList>
            <person name="Yoshida I."/>
            <person name="Isaki S."/>
            <person name="Hosoyama A."/>
            <person name="Tsuchikane K."/>
            <person name="Katsumata H."/>
            <person name="Ando Y."/>
            <person name="Ohji S."/>
            <person name="Hamada M."/>
            <person name="Tamura T."/>
            <person name="Yamazoe A."/>
            <person name="Yamazaki S."/>
            <person name="Fujita N."/>
        </authorList>
    </citation>
    <scope>NUCLEOTIDE SEQUENCE [LARGE SCALE GENOMIC DNA]</scope>
    <source>
        <strain evidence="7 8">NBRC 100340</strain>
    </source>
</reference>
<dbReference type="RefSeq" id="WP_006594147.1">
    <property type="nucleotide sequence ID" value="NZ_BAHD01000075.1"/>
</dbReference>
<dbReference type="InterPro" id="IPR020476">
    <property type="entry name" value="Nudix_hydrolase"/>
</dbReference>
<dbReference type="OrthoDB" id="4247482at2"/>
<dbReference type="InterPro" id="IPR020084">
    <property type="entry name" value="NUDIX_hydrolase_CS"/>
</dbReference>
<dbReference type="EMBL" id="BAHD01000075">
    <property type="protein sequence ID" value="GAB97615.1"/>
    <property type="molecule type" value="Genomic_DNA"/>
</dbReference>
<keyword evidence="8" id="KW-1185">Reference proteome</keyword>
<dbReference type="STRING" id="1184609.KILIM_075_00340"/>
<dbReference type="CDD" id="cd02883">
    <property type="entry name" value="NUDIX_Hydrolase"/>
    <property type="match status" value="1"/>
</dbReference>
<evidence type="ECO:0000256" key="3">
    <source>
        <dbReference type="ARBA" id="ARBA00022801"/>
    </source>
</evidence>
<proteinExistence type="inferred from homology"/>
<evidence type="ECO:0000313" key="8">
    <source>
        <dbReference type="Proteomes" id="UP000008366"/>
    </source>
</evidence>
<dbReference type="PANTHER" id="PTHR43222:SF2">
    <property type="entry name" value="NUDIX HYDROLASE 23, CHLOROPLASTIC"/>
    <property type="match status" value="1"/>
</dbReference>
<keyword evidence="4" id="KW-0460">Magnesium</keyword>
<accession>K6WE87</accession>
<dbReference type="InterPro" id="IPR000086">
    <property type="entry name" value="NUDIX_hydrolase_dom"/>
</dbReference>